<dbReference type="GeneID" id="37014291"/>
<protein>
    <submittedName>
        <fullName evidence="7">S-adenosyl-L-methionine-dependent methyltransferase</fullName>
    </submittedName>
</protein>
<feature type="compositionally biased region" description="Polar residues" evidence="6">
    <location>
        <begin position="261"/>
        <end position="270"/>
    </location>
</feature>
<accession>A0A316U7I0</accession>
<evidence type="ECO:0000256" key="4">
    <source>
        <dbReference type="ARBA" id="ARBA00022691"/>
    </source>
</evidence>
<feature type="compositionally biased region" description="Low complexity" evidence="6">
    <location>
        <begin position="72"/>
        <end position="98"/>
    </location>
</feature>
<evidence type="ECO:0000256" key="3">
    <source>
        <dbReference type="ARBA" id="ARBA00022679"/>
    </source>
</evidence>
<dbReference type="InterPro" id="IPR050723">
    <property type="entry name" value="CFA/CMAS"/>
</dbReference>
<reference evidence="7 8" key="1">
    <citation type="journal article" date="2018" name="Mol. Biol. Evol.">
        <title>Broad Genomic Sampling Reveals a Smut Pathogenic Ancestry of the Fungal Clade Ustilaginomycotina.</title>
        <authorList>
            <person name="Kijpornyongpan T."/>
            <person name="Mondo S.J."/>
            <person name="Barry K."/>
            <person name="Sandor L."/>
            <person name="Lee J."/>
            <person name="Lipzen A."/>
            <person name="Pangilinan J."/>
            <person name="LaButti K."/>
            <person name="Hainaut M."/>
            <person name="Henrissat B."/>
            <person name="Grigoriev I.V."/>
            <person name="Spatafora J.W."/>
            <person name="Aime M.C."/>
        </authorList>
    </citation>
    <scope>NUCLEOTIDE SEQUENCE [LARGE SCALE GENOMIC DNA]</scope>
    <source>
        <strain evidence="7 8">MCA 4718</strain>
    </source>
</reference>
<dbReference type="InterPro" id="IPR029063">
    <property type="entry name" value="SAM-dependent_MTases_sf"/>
</dbReference>
<dbReference type="RefSeq" id="XP_025347948.1">
    <property type="nucleotide sequence ID" value="XM_025492557.1"/>
</dbReference>
<evidence type="ECO:0000313" key="7">
    <source>
        <dbReference type="EMBL" id="PWN20788.1"/>
    </source>
</evidence>
<dbReference type="InterPro" id="IPR003333">
    <property type="entry name" value="CMAS"/>
</dbReference>
<evidence type="ECO:0000256" key="1">
    <source>
        <dbReference type="ARBA" id="ARBA00010815"/>
    </source>
</evidence>
<organism evidence="7 8">
    <name type="scientific">Pseudomicrostroma glucosiphilum</name>
    <dbReference type="NCBI Taxonomy" id="1684307"/>
    <lineage>
        <taxon>Eukaryota</taxon>
        <taxon>Fungi</taxon>
        <taxon>Dikarya</taxon>
        <taxon>Basidiomycota</taxon>
        <taxon>Ustilaginomycotina</taxon>
        <taxon>Exobasidiomycetes</taxon>
        <taxon>Microstromatales</taxon>
        <taxon>Microstromatales incertae sedis</taxon>
        <taxon>Pseudomicrostroma</taxon>
    </lineage>
</organism>
<evidence type="ECO:0000313" key="8">
    <source>
        <dbReference type="Proteomes" id="UP000245942"/>
    </source>
</evidence>
<dbReference type="Gene3D" id="3.40.50.150">
    <property type="entry name" value="Vaccinia Virus protein VP39"/>
    <property type="match status" value="1"/>
</dbReference>
<feature type="region of interest" description="Disordered" evidence="6">
    <location>
        <begin position="237"/>
        <end position="272"/>
    </location>
</feature>
<dbReference type="GO" id="GO:0008610">
    <property type="term" value="P:lipid biosynthetic process"/>
    <property type="evidence" value="ECO:0007669"/>
    <property type="project" value="InterPro"/>
</dbReference>
<keyword evidence="4" id="KW-0949">S-adenosyl-L-methionine</keyword>
<gene>
    <name evidence="7" type="ORF">BCV69DRAFT_283006</name>
</gene>
<dbReference type="PANTHER" id="PTHR43667:SF2">
    <property type="entry name" value="FATTY ACID C-METHYL TRANSFERASE"/>
    <property type="match status" value="1"/>
</dbReference>
<evidence type="ECO:0000256" key="5">
    <source>
        <dbReference type="ARBA" id="ARBA00023098"/>
    </source>
</evidence>
<dbReference type="GO" id="GO:0032259">
    <property type="term" value="P:methylation"/>
    <property type="evidence" value="ECO:0007669"/>
    <property type="project" value="UniProtKB-KW"/>
</dbReference>
<dbReference type="EMBL" id="KZ819327">
    <property type="protein sequence ID" value="PWN20788.1"/>
    <property type="molecule type" value="Genomic_DNA"/>
</dbReference>
<keyword evidence="3 7" id="KW-0808">Transferase</keyword>
<dbReference type="CDD" id="cd02440">
    <property type="entry name" value="AdoMet_MTases"/>
    <property type="match status" value="1"/>
</dbReference>
<sequence>MISGVADSPPSTLLALPARVAASYGWSPLVSLARSSVNSLFSRLQVGLLTIKDSDGTTYRFGDQSLVAVAQQQQQQTAHSSSTSTASSSSASSSSHSSEGPLNEATPIKATLVVKDDTFWVRMFFGADLGFSEAFMAGEVETPDLGDCFSLFIHNRAALSELDLGVASRVTGYIQGQLNKRYANTKGGSLKNIGAHYDISNAMYERFLSRDMTYSCGIYPSLDADVAPPVPLAAANSLRSAGPTKARSSKGPQLPRDSGLGSPQSDSSQPIDELEEAQITKLRLHISRCQISPGDRVLEIGTGWGSLAMETCNMVPGVTVDSLTLSKEQKSLAEARIKEAGLEQRIRVHLLDYRDMPKEWEGSFDRVVSIEMLEAVGIEFLSTYFAAIHKVLKMDTGTAVFQCITMPESRFEAYVKGVDFIKKYIFPGGVLPSVTSLVTAMTAGSEGTMILQAVDSIGPHYARTLREWRQRFEASFDGEDGIREALLKDHATIRNLPKEKRDKEVEVFKRKWLYYFTYCERGFTENQIGDHILTFARVGAPKQPLSFGA</sequence>
<proteinExistence type="inferred from homology"/>
<evidence type="ECO:0000256" key="2">
    <source>
        <dbReference type="ARBA" id="ARBA00022603"/>
    </source>
</evidence>
<dbReference type="STRING" id="1684307.A0A316U7I0"/>
<dbReference type="PANTHER" id="PTHR43667">
    <property type="entry name" value="CYCLOPROPANE-FATTY-ACYL-PHOSPHOLIPID SYNTHASE"/>
    <property type="match status" value="1"/>
</dbReference>
<dbReference type="GO" id="GO:0008168">
    <property type="term" value="F:methyltransferase activity"/>
    <property type="evidence" value="ECO:0007669"/>
    <property type="project" value="UniProtKB-KW"/>
</dbReference>
<dbReference type="AlphaFoldDB" id="A0A316U7I0"/>
<feature type="region of interest" description="Disordered" evidence="6">
    <location>
        <begin position="72"/>
        <end position="103"/>
    </location>
</feature>
<evidence type="ECO:0000256" key="6">
    <source>
        <dbReference type="SAM" id="MobiDB-lite"/>
    </source>
</evidence>
<dbReference type="SUPFAM" id="SSF53335">
    <property type="entry name" value="S-adenosyl-L-methionine-dependent methyltransferases"/>
    <property type="match status" value="1"/>
</dbReference>
<comment type="similarity">
    <text evidence="1">Belongs to the CFA/CMAS family.</text>
</comment>
<keyword evidence="2 7" id="KW-0489">Methyltransferase</keyword>
<dbReference type="Pfam" id="PF02353">
    <property type="entry name" value="CMAS"/>
    <property type="match status" value="2"/>
</dbReference>
<keyword evidence="5" id="KW-0443">Lipid metabolism</keyword>
<keyword evidence="8" id="KW-1185">Reference proteome</keyword>
<dbReference type="PIRSF" id="PIRSF003085">
    <property type="entry name" value="CMAS"/>
    <property type="match status" value="1"/>
</dbReference>
<dbReference type="Proteomes" id="UP000245942">
    <property type="component" value="Unassembled WGS sequence"/>
</dbReference>
<dbReference type="OrthoDB" id="8300214at2759"/>
<name>A0A316U7I0_9BASI</name>